<proteinExistence type="predicted"/>
<gene>
    <name evidence="1" type="ORF">S01H4_29163</name>
</gene>
<sequence length="61" mass="7180">MKKWDDINEIDGETSNLVNLVLNGWDWQWPGWGWVAATLNKDHGNDRSPGACRKKYDRYEE</sequence>
<feature type="non-terminal residue" evidence="1">
    <location>
        <position position="61"/>
    </location>
</feature>
<protein>
    <submittedName>
        <fullName evidence="1">Uncharacterized protein</fullName>
    </submittedName>
</protein>
<dbReference type="EMBL" id="BART01014761">
    <property type="protein sequence ID" value="GAG76942.1"/>
    <property type="molecule type" value="Genomic_DNA"/>
</dbReference>
<reference evidence="1" key="1">
    <citation type="journal article" date="2014" name="Front. Microbiol.">
        <title>High frequency of phylogenetically diverse reductive dehalogenase-homologous genes in deep subseafloor sedimentary metagenomes.</title>
        <authorList>
            <person name="Kawai M."/>
            <person name="Futagami T."/>
            <person name="Toyoda A."/>
            <person name="Takaki Y."/>
            <person name="Nishi S."/>
            <person name="Hori S."/>
            <person name="Arai W."/>
            <person name="Tsubouchi T."/>
            <person name="Morono Y."/>
            <person name="Uchiyama I."/>
            <person name="Ito T."/>
            <person name="Fujiyama A."/>
            <person name="Inagaki F."/>
            <person name="Takami H."/>
        </authorList>
    </citation>
    <scope>NUCLEOTIDE SEQUENCE</scope>
    <source>
        <strain evidence="1">Expedition CK06-06</strain>
    </source>
</reference>
<organism evidence="1">
    <name type="scientific">marine sediment metagenome</name>
    <dbReference type="NCBI Taxonomy" id="412755"/>
    <lineage>
        <taxon>unclassified sequences</taxon>
        <taxon>metagenomes</taxon>
        <taxon>ecological metagenomes</taxon>
    </lineage>
</organism>
<accession>X1B6M2</accession>
<dbReference type="AlphaFoldDB" id="X1B6M2"/>
<comment type="caution">
    <text evidence="1">The sequence shown here is derived from an EMBL/GenBank/DDBJ whole genome shotgun (WGS) entry which is preliminary data.</text>
</comment>
<evidence type="ECO:0000313" key="1">
    <source>
        <dbReference type="EMBL" id="GAG76942.1"/>
    </source>
</evidence>
<name>X1B6M2_9ZZZZ</name>